<dbReference type="AlphaFoldDB" id="U2LHS2"/>
<dbReference type="EMBL" id="AWET01000007">
    <property type="protein sequence ID" value="ERK04003.1"/>
    <property type="molecule type" value="Genomic_DNA"/>
</dbReference>
<name>U2LHS2_9BACT</name>
<proteinExistence type="predicted"/>
<reference evidence="1 2" key="1">
    <citation type="submission" date="2013-08" db="EMBL/GenBank/DDBJ databases">
        <authorList>
            <person name="Durkin A.S."/>
            <person name="Haft D.R."/>
            <person name="McCorrison J."/>
            <person name="Torralba M."/>
            <person name="Gillis M."/>
            <person name="Haft D.H."/>
            <person name="Methe B."/>
            <person name="Sutton G."/>
            <person name="Nelson K.E."/>
        </authorList>
    </citation>
    <scope>NUCLEOTIDE SEQUENCE [LARGE SCALE GENOMIC DNA]</scope>
    <source>
        <strain evidence="1 2">F0068</strain>
    </source>
</reference>
<organism evidence="1 2">
    <name type="scientific">Hoylesella pleuritidis F0068</name>
    <dbReference type="NCBI Taxonomy" id="1081904"/>
    <lineage>
        <taxon>Bacteria</taxon>
        <taxon>Pseudomonadati</taxon>
        <taxon>Bacteroidota</taxon>
        <taxon>Bacteroidia</taxon>
        <taxon>Bacteroidales</taxon>
        <taxon>Prevotellaceae</taxon>
        <taxon>Hoylesella</taxon>
    </lineage>
</organism>
<keyword evidence="2" id="KW-1185">Reference proteome</keyword>
<dbReference type="Pfam" id="PF16120">
    <property type="entry name" value="DUF4836"/>
    <property type="match status" value="1"/>
</dbReference>
<protein>
    <submittedName>
        <fullName evidence="1">Uncharacterized protein</fullName>
    </submittedName>
</protein>
<dbReference type="PATRIC" id="fig|1081904.3.peg.333"/>
<evidence type="ECO:0000313" key="2">
    <source>
        <dbReference type="Proteomes" id="UP000016600"/>
    </source>
</evidence>
<comment type="caution">
    <text evidence="1">The sequence shown here is derived from an EMBL/GenBank/DDBJ whole genome shotgun (WGS) entry which is preliminary data.</text>
</comment>
<evidence type="ECO:0000313" key="1">
    <source>
        <dbReference type="EMBL" id="ERK04003.1"/>
    </source>
</evidence>
<gene>
    <name evidence="1" type="ORF">HMPREF1218_0359</name>
</gene>
<sequence length="432" mass="47156">MTSCSGSDYINAIPEGSTALIAVDPVKIGFQTDLSLLKNLLTINEPADCGIGLTNKFFLFESPDGNLGLCAKVNDAHKLESTLTKLAKQKICQSVKQRRGFRFTVLKDSWVVGFSDKALLVMGPVTISAQSELQNAMAKYLKQNEDEGIKSTPIFNKLDSIGSPIAMVIQAQALPEKFVAPFTIGAPKNAEASQVLIAAAASIDNGCLDIKGKTFSFNREVDKALKDAFKSYRPIKGRYAKSMPSNALMGMFINVNGKKFINLLHNNKGLQALLTGINSAIDIDNIIRSVDGDMSIVIPSYTSDDLNLSMAAELSETPWLADIPYWMQSCPKGSRIVPWGKNAYYYTNDKTTFYFGVSPDKQFLSGNSKEQALASVRPTENPISSSLQQKIVGSKMVMIINWTSVENKQVAAFAGILKPVFGQLNSIVYRTK</sequence>
<accession>U2LHS2</accession>
<dbReference type="Proteomes" id="UP000016600">
    <property type="component" value="Unassembled WGS sequence"/>
</dbReference>
<dbReference type="InterPro" id="IPR032276">
    <property type="entry name" value="DUF4836"/>
</dbReference>